<dbReference type="CDD" id="cd02976">
    <property type="entry name" value="NrdH"/>
    <property type="match status" value="1"/>
</dbReference>
<evidence type="ECO:0000259" key="2">
    <source>
        <dbReference type="Pfam" id="PF13511"/>
    </source>
</evidence>
<dbReference type="Proteomes" id="UP000650424">
    <property type="component" value="Unassembled WGS sequence"/>
</dbReference>
<evidence type="ECO:0000259" key="1">
    <source>
        <dbReference type="Pfam" id="PF00462"/>
    </source>
</evidence>
<comment type="caution">
    <text evidence="3">The sequence shown here is derived from an EMBL/GenBank/DDBJ whole genome shotgun (WGS) entry which is preliminary data.</text>
</comment>
<protein>
    <submittedName>
        <fullName evidence="3">Glutaredoxin family protein</fullName>
    </submittedName>
</protein>
<accession>A0ABR6ZT26</accession>
<dbReference type="RefSeq" id="WP_186948297.1">
    <property type="nucleotide sequence ID" value="NZ_JACOGF010000008.1"/>
</dbReference>
<proteinExistence type="predicted"/>
<feature type="domain" description="DUF4124" evidence="2">
    <location>
        <begin position="27"/>
        <end position="74"/>
    </location>
</feature>
<dbReference type="PROSITE" id="PS51354">
    <property type="entry name" value="GLUTAREDOXIN_2"/>
    <property type="match status" value="1"/>
</dbReference>
<reference evidence="3 4" key="1">
    <citation type="submission" date="2020-08" db="EMBL/GenBank/DDBJ databases">
        <title>Novel species isolated from subtropical streams in China.</title>
        <authorList>
            <person name="Lu H."/>
        </authorList>
    </citation>
    <scope>NUCLEOTIDE SEQUENCE [LARGE SCALE GENOMIC DNA]</scope>
    <source>
        <strain evidence="3 4">CY18W</strain>
    </source>
</reference>
<dbReference type="EMBL" id="JACOGF010000008">
    <property type="protein sequence ID" value="MBC3919025.1"/>
    <property type="molecule type" value="Genomic_DNA"/>
</dbReference>
<sequence length="172" mass="18476">MRSLLPDGEPGLRPLKRLFLLVLVSGLTSVALAGTVYKSVSPDGRVVFSDQPPKEGRLEKVMQFKDQPSSEIPASSLSYIERLKKARSAPSPTAGKEPVLYSASRCGYCKQAKSYLSGKGISYREVDIDTSYGKTAFAEAGGGGGIPLMLAGNKRIQGFTAQAYDEFFASKD</sequence>
<dbReference type="Pfam" id="PF00462">
    <property type="entry name" value="Glutaredoxin"/>
    <property type="match status" value="1"/>
</dbReference>
<dbReference type="InterPro" id="IPR025392">
    <property type="entry name" value="DUF4124"/>
</dbReference>
<evidence type="ECO:0000313" key="4">
    <source>
        <dbReference type="Proteomes" id="UP000650424"/>
    </source>
</evidence>
<organism evidence="3 4">
    <name type="scientific">Undibacterium hunanense</name>
    <dbReference type="NCBI Taxonomy" id="2762292"/>
    <lineage>
        <taxon>Bacteria</taxon>
        <taxon>Pseudomonadati</taxon>
        <taxon>Pseudomonadota</taxon>
        <taxon>Betaproteobacteria</taxon>
        <taxon>Burkholderiales</taxon>
        <taxon>Oxalobacteraceae</taxon>
        <taxon>Undibacterium</taxon>
    </lineage>
</organism>
<feature type="domain" description="Glutaredoxin" evidence="1">
    <location>
        <begin position="99"/>
        <end position="131"/>
    </location>
</feature>
<dbReference type="InterPro" id="IPR002109">
    <property type="entry name" value="Glutaredoxin"/>
</dbReference>
<dbReference type="SUPFAM" id="SSF52833">
    <property type="entry name" value="Thioredoxin-like"/>
    <property type="match status" value="1"/>
</dbReference>
<evidence type="ECO:0000313" key="3">
    <source>
        <dbReference type="EMBL" id="MBC3919025.1"/>
    </source>
</evidence>
<keyword evidence="4" id="KW-1185">Reference proteome</keyword>
<dbReference type="Pfam" id="PF13511">
    <property type="entry name" value="DUF4124"/>
    <property type="match status" value="1"/>
</dbReference>
<dbReference type="InterPro" id="IPR036249">
    <property type="entry name" value="Thioredoxin-like_sf"/>
</dbReference>
<gene>
    <name evidence="3" type="ORF">H8L32_16155</name>
</gene>
<name>A0ABR6ZT26_9BURK</name>
<dbReference type="Gene3D" id="3.40.30.10">
    <property type="entry name" value="Glutaredoxin"/>
    <property type="match status" value="1"/>
</dbReference>